<evidence type="ECO:0000259" key="6">
    <source>
        <dbReference type="PROSITE" id="PS50262"/>
    </source>
</evidence>
<reference evidence="8" key="3">
    <citation type="submission" date="2015-06" db="UniProtKB">
        <authorList>
            <consortium name="EnsemblMetazoa"/>
        </authorList>
    </citation>
    <scope>IDENTIFICATION</scope>
</reference>
<dbReference type="InterPro" id="IPR000276">
    <property type="entry name" value="GPCR_Rhodpsn"/>
</dbReference>
<feature type="transmembrane region" description="Helical" evidence="5">
    <location>
        <begin position="97"/>
        <end position="118"/>
    </location>
</feature>
<evidence type="ECO:0000256" key="3">
    <source>
        <dbReference type="ARBA" id="ARBA00022989"/>
    </source>
</evidence>
<dbReference type="InterPro" id="IPR017452">
    <property type="entry name" value="GPCR_Rhodpsn_7TM"/>
</dbReference>
<name>R7TWC7_CAPTE</name>
<feature type="transmembrane region" description="Helical" evidence="5">
    <location>
        <begin position="15"/>
        <end position="35"/>
    </location>
</feature>
<gene>
    <name evidence="7" type="ORF">CAPTEDRAFT_188295</name>
</gene>
<dbReference type="CDD" id="cd14978">
    <property type="entry name" value="7tmA_FMRFamide_R-like"/>
    <property type="match status" value="1"/>
</dbReference>
<dbReference type="HOGENOM" id="CLU_785828_0_0_1"/>
<feature type="transmembrane region" description="Helical" evidence="5">
    <location>
        <begin position="130"/>
        <end position="149"/>
    </location>
</feature>
<protein>
    <recommendedName>
        <fullName evidence="6">G-protein coupled receptors family 1 profile domain-containing protein</fullName>
    </recommendedName>
</protein>
<dbReference type="OMA" id="LWYILPW"/>
<dbReference type="EnsemblMetazoa" id="CapteT188295">
    <property type="protein sequence ID" value="CapteP188295"/>
    <property type="gene ID" value="CapteG188295"/>
</dbReference>
<dbReference type="GO" id="GO:0008528">
    <property type="term" value="F:G protein-coupled peptide receptor activity"/>
    <property type="evidence" value="ECO:0007669"/>
    <property type="project" value="InterPro"/>
</dbReference>
<keyword evidence="2 5" id="KW-0812">Transmembrane</keyword>
<keyword evidence="3 5" id="KW-1133">Transmembrane helix</keyword>
<evidence type="ECO:0000256" key="2">
    <source>
        <dbReference type="ARBA" id="ARBA00022692"/>
    </source>
</evidence>
<sequence length="353" mass="38720">MASTGNEAVARGCQATLLALAMLGLITNTLSLITLCGRRMRQQSSSVGLMTLAIADIAVLLLATIRYHAYYLFLNDDQFLNVKLSIEAYLEVYVEPVYWMALGISSAVTVAVTTQRFIVIRFPFLVRRHASQALAVAGLVIVVLIPVALTLPHFFYYKVITVDFLGISVRVIVLTDFGKTDAYRCVYLQYLLPILFYIVPWFHLAVTNTLLGHHVRASAARVASTVGAPTDHGRHLTRLLVILSAVFMLLHLPKCVILFVRLVDGSGSCTAGSDGTVGSPESAIEVADWIATVLNVANSAVNFFLYCVFGERFRKEFAAKFLGCRCTRHVQIHVQTSVKTLTTSAANNATMEP</sequence>
<evidence type="ECO:0000256" key="4">
    <source>
        <dbReference type="ARBA" id="ARBA00023136"/>
    </source>
</evidence>
<feature type="transmembrane region" description="Helical" evidence="5">
    <location>
        <begin position="47"/>
        <end position="69"/>
    </location>
</feature>
<dbReference type="SUPFAM" id="SSF81321">
    <property type="entry name" value="Family A G protein-coupled receptor-like"/>
    <property type="match status" value="1"/>
</dbReference>
<feature type="transmembrane region" description="Helical" evidence="5">
    <location>
        <begin position="239"/>
        <end position="260"/>
    </location>
</feature>
<dbReference type="STRING" id="283909.R7TWC7"/>
<reference evidence="7 9" key="2">
    <citation type="journal article" date="2013" name="Nature">
        <title>Insights into bilaterian evolution from three spiralian genomes.</title>
        <authorList>
            <person name="Simakov O."/>
            <person name="Marletaz F."/>
            <person name="Cho S.J."/>
            <person name="Edsinger-Gonzales E."/>
            <person name="Havlak P."/>
            <person name="Hellsten U."/>
            <person name="Kuo D.H."/>
            <person name="Larsson T."/>
            <person name="Lv J."/>
            <person name="Arendt D."/>
            <person name="Savage R."/>
            <person name="Osoegawa K."/>
            <person name="de Jong P."/>
            <person name="Grimwood J."/>
            <person name="Chapman J.A."/>
            <person name="Shapiro H."/>
            <person name="Aerts A."/>
            <person name="Otillar R.P."/>
            <person name="Terry A.Y."/>
            <person name="Boore J.L."/>
            <person name="Grigoriev I.V."/>
            <person name="Lindberg D.R."/>
            <person name="Seaver E.C."/>
            <person name="Weisblat D.A."/>
            <person name="Putnam N.H."/>
            <person name="Rokhsar D.S."/>
        </authorList>
    </citation>
    <scope>NUCLEOTIDE SEQUENCE</scope>
    <source>
        <strain evidence="7 9">I ESC-2004</strain>
    </source>
</reference>
<accession>R7TWC7</accession>
<proteinExistence type="predicted"/>
<evidence type="ECO:0000256" key="5">
    <source>
        <dbReference type="SAM" id="Phobius"/>
    </source>
</evidence>
<evidence type="ECO:0000313" key="7">
    <source>
        <dbReference type="EMBL" id="ELT97882.1"/>
    </source>
</evidence>
<dbReference type="Gene3D" id="1.20.1070.10">
    <property type="entry name" value="Rhodopsin 7-helix transmembrane proteins"/>
    <property type="match status" value="1"/>
</dbReference>
<comment type="subcellular location">
    <subcellularLocation>
        <location evidence="1">Membrane</location>
    </subcellularLocation>
</comment>
<dbReference type="Pfam" id="PF10324">
    <property type="entry name" value="7TM_GPCR_Srw"/>
    <property type="match status" value="1"/>
</dbReference>
<evidence type="ECO:0000313" key="8">
    <source>
        <dbReference type="EnsemblMetazoa" id="CapteP188295"/>
    </source>
</evidence>
<keyword evidence="9" id="KW-1185">Reference proteome</keyword>
<reference evidence="9" key="1">
    <citation type="submission" date="2012-12" db="EMBL/GenBank/DDBJ databases">
        <authorList>
            <person name="Hellsten U."/>
            <person name="Grimwood J."/>
            <person name="Chapman J.A."/>
            <person name="Shapiro H."/>
            <person name="Aerts A."/>
            <person name="Otillar R.P."/>
            <person name="Terry A.Y."/>
            <person name="Boore J.L."/>
            <person name="Simakov O."/>
            <person name="Marletaz F."/>
            <person name="Cho S.-J."/>
            <person name="Edsinger-Gonzales E."/>
            <person name="Havlak P."/>
            <person name="Kuo D.-H."/>
            <person name="Larsson T."/>
            <person name="Lv J."/>
            <person name="Arendt D."/>
            <person name="Savage R."/>
            <person name="Osoegawa K."/>
            <person name="de Jong P."/>
            <person name="Lindberg D.R."/>
            <person name="Seaver E.C."/>
            <person name="Weisblat D.A."/>
            <person name="Putnam N.H."/>
            <person name="Grigoriev I.V."/>
            <person name="Rokhsar D.S."/>
        </authorList>
    </citation>
    <scope>NUCLEOTIDE SEQUENCE</scope>
    <source>
        <strain evidence="9">I ESC-2004</strain>
    </source>
</reference>
<dbReference type="EMBL" id="AMQN01010703">
    <property type="status" value="NOT_ANNOTATED_CDS"/>
    <property type="molecule type" value="Genomic_DNA"/>
</dbReference>
<evidence type="ECO:0000256" key="1">
    <source>
        <dbReference type="ARBA" id="ARBA00004370"/>
    </source>
</evidence>
<dbReference type="OrthoDB" id="6122841at2759"/>
<dbReference type="PANTHER" id="PTHR46641">
    <property type="entry name" value="FMRFAMIDE RECEPTOR-RELATED"/>
    <property type="match status" value="1"/>
</dbReference>
<evidence type="ECO:0000313" key="9">
    <source>
        <dbReference type="Proteomes" id="UP000014760"/>
    </source>
</evidence>
<feature type="domain" description="G-protein coupled receptors family 1 profile" evidence="6">
    <location>
        <begin position="27"/>
        <end position="306"/>
    </location>
</feature>
<dbReference type="PRINTS" id="PR00237">
    <property type="entry name" value="GPCRRHODOPSN"/>
</dbReference>
<dbReference type="GO" id="GO:0016020">
    <property type="term" value="C:membrane"/>
    <property type="evidence" value="ECO:0007669"/>
    <property type="project" value="UniProtKB-SubCell"/>
</dbReference>
<dbReference type="InterPro" id="IPR019427">
    <property type="entry name" value="7TM_GPCR_serpentine_rcpt_Srw"/>
</dbReference>
<dbReference type="AlphaFoldDB" id="R7TWC7"/>
<dbReference type="Proteomes" id="UP000014760">
    <property type="component" value="Unassembled WGS sequence"/>
</dbReference>
<dbReference type="EMBL" id="KB308442">
    <property type="protein sequence ID" value="ELT97882.1"/>
    <property type="molecule type" value="Genomic_DNA"/>
</dbReference>
<dbReference type="PANTHER" id="PTHR46641:SF2">
    <property type="entry name" value="FMRFAMIDE RECEPTOR"/>
    <property type="match status" value="1"/>
</dbReference>
<keyword evidence="4 5" id="KW-0472">Membrane</keyword>
<organism evidence="7">
    <name type="scientific">Capitella teleta</name>
    <name type="common">Polychaete worm</name>
    <dbReference type="NCBI Taxonomy" id="283909"/>
    <lineage>
        <taxon>Eukaryota</taxon>
        <taxon>Metazoa</taxon>
        <taxon>Spiralia</taxon>
        <taxon>Lophotrochozoa</taxon>
        <taxon>Annelida</taxon>
        <taxon>Polychaeta</taxon>
        <taxon>Sedentaria</taxon>
        <taxon>Scolecida</taxon>
        <taxon>Capitellidae</taxon>
        <taxon>Capitella</taxon>
    </lineage>
</organism>
<feature type="transmembrane region" description="Helical" evidence="5">
    <location>
        <begin position="185"/>
        <end position="204"/>
    </location>
</feature>
<dbReference type="InterPro" id="IPR052954">
    <property type="entry name" value="GPCR-Ligand_Int"/>
</dbReference>
<dbReference type="PROSITE" id="PS50262">
    <property type="entry name" value="G_PROTEIN_RECEP_F1_2"/>
    <property type="match status" value="1"/>
</dbReference>